<sequence length="196" mass="20642">MKFVFQRSRQTAIALVFCLLTFLYGCGDTQGGDRVSQNPTRPTAQAILIGTEDPSKILGEVNLVQTPEGLQITAQVQQAPSGRHGFHIHENGSCEENGNAAGGHFNPNGVKHGFIVEDGFEAAHAGDLGNIEIAEDGRGSLSYTVSGLTLSETQTEGQYGIGDRAFILHADPDDFGQPTGNAGGRIGCGTIQISQS</sequence>
<keyword evidence="4" id="KW-0732">Signal</keyword>
<dbReference type="Pfam" id="PF00080">
    <property type="entry name" value="Sod_Cu"/>
    <property type="match status" value="1"/>
</dbReference>
<dbReference type="PROSITE" id="PS00332">
    <property type="entry name" value="SOD_CU_ZN_2"/>
    <property type="match status" value="1"/>
</dbReference>
<evidence type="ECO:0000259" key="5">
    <source>
        <dbReference type="Pfam" id="PF00080"/>
    </source>
</evidence>
<protein>
    <recommendedName>
        <fullName evidence="3">Superoxide dismutase [Cu-Zn]</fullName>
        <ecNumber evidence="3">1.15.1.1</ecNumber>
    </recommendedName>
</protein>
<feature type="chain" id="PRO_5026170958" description="Superoxide dismutase [Cu-Zn]" evidence="4">
    <location>
        <begin position="28"/>
        <end position="196"/>
    </location>
</feature>
<dbReference type="PRINTS" id="PR00068">
    <property type="entry name" value="CUZNDISMTASE"/>
</dbReference>
<dbReference type="Proteomes" id="UP000500857">
    <property type="component" value="Chromosome"/>
</dbReference>
<evidence type="ECO:0000313" key="7">
    <source>
        <dbReference type="Proteomes" id="UP000500857"/>
    </source>
</evidence>
<dbReference type="GO" id="GO:0005507">
    <property type="term" value="F:copper ion binding"/>
    <property type="evidence" value="ECO:0007669"/>
    <property type="project" value="InterPro"/>
</dbReference>
<dbReference type="InterPro" id="IPR001424">
    <property type="entry name" value="SOD_Cu_Zn_dom"/>
</dbReference>
<dbReference type="GO" id="GO:0004784">
    <property type="term" value="F:superoxide dismutase activity"/>
    <property type="evidence" value="ECO:0007669"/>
    <property type="project" value="UniProtKB-EC"/>
</dbReference>
<dbReference type="PANTHER" id="PTHR10003">
    <property type="entry name" value="SUPEROXIDE DISMUTASE CU-ZN -RELATED"/>
    <property type="match status" value="1"/>
</dbReference>
<dbReference type="KEGG" id="oxy:HCG48_17465"/>
<comment type="function">
    <text evidence="2">Destroys radicals which are normally produced within the cells and which are toxic to biological systems. May play a role in favoring mycobacterial survival in phagocytes.</text>
</comment>
<keyword evidence="3" id="KW-0479">Metal-binding</keyword>
<reference evidence="6 7" key="1">
    <citation type="submission" date="2020-04" db="EMBL/GenBank/DDBJ databases">
        <authorList>
            <person name="Basu S."/>
            <person name="Maruthanayagam V."/>
            <person name="Chakraborty S."/>
            <person name="Pramanik A."/>
            <person name="Mukherjee J."/>
            <person name="Brink B."/>
        </authorList>
    </citation>
    <scope>NUCLEOTIDE SEQUENCE [LARGE SCALE GENOMIC DNA]</scope>
    <source>
        <strain evidence="6 7">AP17</strain>
    </source>
</reference>
<keyword evidence="3" id="KW-0560">Oxidoreductase</keyword>
<proteinExistence type="inferred from homology"/>
<comment type="similarity">
    <text evidence="1 3">Belongs to the Cu-Zn superoxide dismutase family.</text>
</comment>
<name>A0A6H1TZW7_9CYAN</name>
<comment type="cofactor">
    <cofactor evidence="3">
        <name>Cu cation</name>
        <dbReference type="ChEBI" id="CHEBI:23378"/>
    </cofactor>
    <text evidence="3">Binds 1 copper ion per subunit.</text>
</comment>
<evidence type="ECO:0000256" key="4">
    <source>
        <dbReference type="SAM" id="SignalP"/>
    </source>
</evidence>
<feature type="signal peptide" evidence="4">
    <location>
        <begin position="1"/>
        <end position="27"/>
    </location>
</feature>
<comment type="cofactor">
    <cofactor evidence="3">
        <name>Zn(2+)</name>
        <dbReference type="ChEBI" id="CHEBI:29105"/>
    </cofactor>
    <text evidence="3">Binds 1 zinc ion per subunit.</text>
</comment>
<evidence type="ECO:0000256" key="1">
    <source>
        <dbReference type="ARBA" id="ARBA00010457"/>
    </source>
</evidence>
<dbReference type="EMBL" id="CP051167">
    <property type="protein sequence ID" value="QIZ72134.1"/>
    <property type="molecule type" value="Genomic_DNA"/>
</dbReference>
<dbReference type="PROSITE" id="PS00087">
    <property type="entry name" value="SOD_CU_ZN_1"/>
    <property type="match status" value="1"/>
</dbReference>
<feature type="domain" description="Superoxide dismutase copper/zinc binding" evidence="5">
    <location>
        <begin position="59"/>
        <end position="191"/>
    </location>
</feature>
<dbReference type="EC" id="1.15.1.1" evidence="3"/>
<dbReference type="AlphaFoldDB" id="A0A6H1TZW7"/>
<accession>A0A6H1TZW7</accession>
<organism evidence="6 7">
    <name type="scientific">Oxynema aestuarii AP17</name>
    <dbReference type="NCBI Taxonomy" id="2064643"/>
    <lineage>
        <taxon>Bacteria</taxon>
        <taxon>Bacillati</taxon>
        <taxon>Cyanobacteriota</taxon>
        <taxon>Cyanophyceae</taxon>
        <taxon>Oscillatoriophycideae</taxon>
        <taxon>Oscillatoriales</taxon>
        <taxon>Oscillatoriaceae</taxon>
        <taxon>Oxynema</taxon>
        <taxon>Oxynema aestuarii</taxon>
    </lineage>
</organism>
<dbReference type="RefSeq" id="WP_168570284.1">
    <property type="nucleotide sequence ID" value="NZ_CP051167.1"/>
</dbReference>
<keyword evidence="7" id="KW-1185">Reference proteome</keyword>
<evidence type="ECO:0000256" key="2">
    <source>
        <dbReference type="ARBA" id="ARBA00024900"/>
    </source>
</evidence>
<dbReference type="InterPro" id="IPR036423">
    <property type="entry name" value="SOD-like_Cu/Zn_dom_sf"/>
</dbReference>
<dbReference type="InterPro" id="IPR024134">
    <property type="entry name" value="SOD_Cu/Zn_/chaperone"/>
</dbReference>
<dbReference type="Gene3D" id="2.60.40.200">
    <property type="entry name" value="Superoxide dismutase, copper/zinc binding domain"/>
    <property type="match status" value="1"/>
</dbReference>
<dbReference type="CDD" id="cd00305">
    <property type="entry name" value="Cu-Zn_Superoxide_Dismutase"/>
    <property type="match status" value="1"/>
</dbReference>
<gene>
    <name evidence="6" type="ORF">HCG48_17465</name>
</gene>
<comment type="catalytic activity">
    <reaction evidence="3">
        <text>2 superoxide + 2 H(+) = H2O2 + O2</text>
        <dbReference type="Rhea" id="RHEA:20696"/>
        <dbReference type="ChEBI" id="CHEBI:15378"/>
        <dbReference type="ChEBI" id="CHEBI:15379"/>
        <dbReference type="ChEBI" id="CHEBI:16240"/>
        <dbReference type="ChEBI" id="CHEBI:18421"/>
        <dbReference type="EC" id="1.15.1.1"/>
    </reaction>
</comment>
<dbReference type="SUPFAM" id="SSF49329">
    <property type="entry name" value="Cu,Zn superoxide dismutase-like"/>
    <property type="match status" value="1"/>
</dbReference>
<dbReference type="InterPro" id="IPR018152">
    <property type="entry name" value="SOD_Cu/Zn_BS"/>
</dbReference>
<dbReference type="PROSITE" id="PS51257">
    <property type="entry name" value="PROKAR_LIPOPROTEIN"/>
    <property type="match status" value="1"/>
</dbReference>
<evidence type="ECO:0000256" key="3">
    <source>
        <dbReference type="RuleBase" id="RU000393"/>
    </source>
</evidence>
<keyword evidence="3" id="KW-0186">Copper</keyword>
<keyword evidence="3" id="KW-0862">Zinc</keyword>
<evidence type="ECO:0000313" key="6">
    <source>
        <dbReference type="EMBL" id="QIZ72134.1"/>
    </source>
</evidence>